<keyword evidence="1" id="KW-0732">Signal</keyword>
<dbReference type="GeneID" id="55492987"/>
<protein>
    <recommendedName>
        <fullName evidence="2">SH3b domain-containing protein</fullName>
    </recommendedName>
</protein>
<dbReference type="Proteomes" id="UP000050783">
    <property type="component" value="Unassembled WGS sequence"/>
</dbReference>
<feature type="domain" description="SH3b" evidence="2">
    <location>
        <begin position="42"/>
        <end position="97"/>
    </location>
</feature>
<dbReference type="RefSeq" id="WP_058277238.1">
    <property type="nucleotide sequence ID" value="NZ_CYPU01000024.1"/>
</dbReference>
<dbReference type="Pfam" id="PF08239">
    <property type="entry name" value="SH3_3"/>
    <property type="match status" value="1"/>
</dbReference>
<dbReference type="EMBL" id="CYPU01000024">
    <property type="protein sequence ID" value="CUH47581.1"/>
    <property type="molecule type" value="Genomic_DNA"/>
</dbReference>
<name>A0A0P1ECZ6_9RHOB</name>
<evidence type="ECO:0000256" key="1">
    <source>
        <dbReference type="SAM" id="SignalP"/>
    </source>
</evidence>
<organism evidence="3 4">
    <name type="scientific">Ruegeria atlantica</name>
    <dbReference type="NCBI Taxonomy" id="81569"/>
    <lineage>
        <taxon>Bacteria</taxon>
        <taxon>Pseudomonadati</taxon>
        <taxon>Pseudomonadota</taxon>
        <taxon>Alphaproteobacteria</taxon>
        <taxon>Rhodobacterales</taxon>
        <taxon>Roseobacteraceae</taxon>
        <taxon>Ruegeria</taxon>
    </lineage>
</organism>
<sequence length="100" mass="10722">MRNAIFLPLAALFLGAIMDVETAAAASLGRYEVFGVEGGDMLKMRGGPGTGYNVIVGLPNGTGLRVHSCEQTGGTRWCRVSLERARGLKGYVSWAYLRKS</sequence>
<evidence type="ECO:0000259" key="2">
    <source>
        <dbReference type="Pfam" id="PF08239"/>
    </source>
</evidence>
<feature type="chain" id="PRO_5006061449" description="SH3b domain-containing protein" evidence="1">
    <location>
        <begin position="26"/>
        <end position="100"/>
    </location>
</feature>
<dbReference type="Gene3D" id="2.30.30.40">
    <property type="entry name" value="SH3 Domains"/>
    <property type="match status" value="1"/>
</dbReference>
<evidence type="ECO:0000313" key="3">
    <source>
        <dbReference type="EMBL" id="CUH47581.1"/>
    </source>
</evidence>
<dbReference type="InterPro" id="IPR003646">
    <property type="entry name" value="SH3-like_bac-type"/>
</dbReference>
<feature type="signal peptide" evidence="1">
    <location>
        <begin position="1"/>
        <end position="25"/>
    </location>
</feature>
<reference evidence="3 4" key="1">
    <citation type="submission" date="2015-09" db="EMBL/GenBank/DDBJ databases">
        <authorList>
            <consortium name="Swine Surveillance"/>
        </authorList>
    </citation>
    <scope>NUCLEOTIDE SEQUENCE [LARGE SCALE GENOMIC DNA]</scope>
    <source>
        <strain evidence="3 4">CECT 4292</strain>
    </source>
</reference>
<evidence type="ECO:0000313" key="4">
    <source>
        <dbReference type="Proteomes" id="UP000050783"/>
    </source>
</evidence>
<gene>
    <name evidence="3" type="ORF">RUA4292_01752</name>
</gene>
<dbReference type="AlphaFoldDB" id="A0A0P1ECZ6"/>
<dbReference type="OrthoDB" id="8451772at2"/>
<accession>A0A0P1ECZ6</accession>
<proteinExistence type="predicted"/>